<gene>
    <name evidence="5" type="primary">LOC116216047</name>
</gene>
<organism evidence="4 5">
    <name type="scientific">Punica granatum</name>
    <name type="common">Pomegranate</name>
    <dbReference type="NCBI Taxonomy" id="22663"/>
    <lineage>
        <taxon>Eukaryota</taxon>
        <taxon>Viridiplantae</taxon>
        <taxon>Streptophyta</taxon>
        <taxon>Embryophyta</taxon>
        <taxon>Tracheophyta</taxon>
        <taxon>Spermatophyta</taxon>
        <taxon>Magnoliopsida</taxon>
        <taxon>eudicotyledons</taxon>
        <taxon>Gunneridae</taxon>
        <taxon>Pentapetalae</taxon>
        <taxon>rosids</taxon>
        <taxon>malvids</taxon>
        <taxon>Myrtales</taxon>
        <taxon>Lythraceae</taxon>
        <taxon>Punica</taxon>
    </lineage>
</organism>
<evidence type="ECO:0000313" key="5">
    <source>
        <dbReference type="RefSeq" id="XP_031407823.1"/>
    </source>
</evidence>
<name>A0A6P8EP96_PUNGR</name>
<dbReference type="Gene3D" id="1.10.150.50">
    <property type="entry name" value="Transcription Factor, Ets-1"/>
    <property type="match status" value="1"/>
</dbReference>
<dbReference type="GeneID" id="116216047"/>
<dbReference type="PROSITE" id="PS50105">
    <property type="entry name" value="SAM_DOMAIN"/>
    <property type="match status" value="1"/>
</dbReference>
<keyword evidence="4" id="KW-1185">Reference proteome</keyword>
<protein>
    <submittedName>
        <fullName evidence="5">Uncharacterized protein LOC116216047 isoform X1</fullName>
    </submittedName>
</protein>
<dbReference type="PANTHER" id="PTHR10627:SF74">
    <property type="entry name" value="OS08G0526500 PROTEIN"/>
    <property type="match status" value="1"/>
</dbReference>
<dbReference type="SMART" id="SM00454">
    <property type="entry name" value="SAM"/>
    <property type="match status" value="1"/>
</dbReference>
<reference evidence="5" key="2">
    <citation type="submission" date="2025-08" db="UniProtKB">
        <authorList>
            <consortium name="RefSeq"/>
        </authorList>
    </citation>
    <scope>IDENTIFICATION</scope>
    <source>
        <tissue evidence="5">Leaf</tissue>
    </source>
</reference>
<dbReference type="Proteomes" id="UP000515151">
    <property type="component" value="Chromosome 8"/>
</dbReference>
<feature type="compositionally biased region" description="Polar residues" evidence="2">
    <location>
        <begin position="112"/>
        <end position="136"/>
    </location>
</feature>
<feature type="compositionally biased region" description="Basic and acidic residues" evidence="2">
    <location>
        <begin position="138"/>
        <end position="148"/>
    </location>
</feature>
<feature type="region of interest" description="Disordered" evidence="2">
    <location>
        <begin position="109"/>
        <end position="156"/>
    </location>
</feature>
<sequence length="339" mass="38001">MSRPRVTITLGRSGQVVKREGNAFNESRFNSLPSSGSKRLIRDRLGGNANNVRSGSHSNAKRFDETSKRRVLDLMWNDCRQRGDINGSSNGLQEEDLRVKLMQKNKAKQVHGNHNNMSRHGNISTAKTSTLGTWSRQHMRDPEQESSLRRISPTRSADDLLQLNAVRKSYSSWDGQRHGSPDRIAGASREFSLRYGSPDSRIGASMGHLSLKLPNGQHQVLSHGPVEVSQHPPYAGKNVYDHVRPLETRTTLSVEATRPIPRQHPQSSMLQQGSYLEPLTIGNFLNSLGLGKYAILFQAEEIDMTVLKHMQDNDLKELGIPMGPRRKILLSLSSLSRRM</sequence>
<dbReference type="SUPFAM" id="SSF47769">
    <property type="entry name" value="SAM/Pointed domain"/>
    <property type="match status" value="1"/>
</dbReference>
<dbReference type="PANTHER" id="PTHR10627">
    <property type="entry name" value="SCP160"/>
    <property type="match status" value="1"/>
</dbReference>
<proteinExistence type="predicted"/>
<accession>A0A6P8EP96</accession>
<dbReference type="AlphaFoldDB" id="A0A6P8EP96"/>
<keyword evidence="1" id="KW-0677">Repeat</keyword>
<evidence type="ECO:0000313" key="4">
    <source>
        <dbReference type="Proteomes" id="UP000515151"/>
    </source>
</evidence>
<evidence type="ECO:0000256" key="2">
    <source>
        <dbReference type="SAM" id="MobiDB-lite"/>
    </source>
</evidence>
<dbReference type="RefSeq" id="XP_031407823.1">
    <property type="nucleotide sequence ID" value="XM_031551963.1"/>
</dbReference>
<dbReference type="Pfam" id="PF00536">
    <property type="entry name" value="SAM_1"/>
    <property type="match status" value="1"/>
</dbReference>
<dbReference type="InterPro" id="IPR013761">
    <property type="entry name" value="SAM/pointed_sf"/>
</dbReference>
<evidence type="ECO:0000259" key="3">
    <source>
        <dbReference type="PROSITE" id="PS50105"/>
    </source>
</evidence>
<reference evidence="4" key="1">
    <citation type="journal article" date="2020" name="Plant Biotechnol. J.">
        <title>The pomegranate (Punica granatum L.) draft genome dissects genetic divergence between soft- and hard-seeded cultivars.</title>
        <authorList>
            <person name="Luo X."/>
            <person name="Li H."/>
            <person name="Wu Z."/>
            <person name="Yao W."/>
            <person name="Zhao P."/>
            <person name="Cao D."/>
            <person name="Yu H."/>
            <person name="Li K."/>
            <person name="Poudel K."/>
            <person name="Zhao D."/>
            <person name="Zhang F."/>
            <person name="Xia X."/>
            <person name="Chen L."/>
            <person name="Wang Q."/>
            <person name="Jing D."/>
            <person name="Cao S."/>
        </authorList>
    </citation>
    <scope>NUCLEOTIDE SEQUENCE [LARGE SCALE GENOMIC DNA]</scope>
    <source>
        <strain evidence="4">cv. Tunisia</strain>
    </source>
</reference>
<dbReference type="InterPro" id="IPR001660">
    <property type="entry name" value="SAM"/>
</dbReference>
<evidence type="ECO:0000256" key="1">
    <source>
        <dbReference type="ARBA" id="ARBA00022737"/>
    </source>
</evidence>
<dbReference type="OrthoDB" id="76949at2759"/>
<feature type="domain" description="SAM" evidence="3">
    <location>
        <begin position="276"/>
        <end position="331"/>
    </location>
</feature>